<name>C6XW29_PEDHD</name>
<dbReference type="InterPro" id="IPR023796">
    <property type="entry name" value="Serpin_dom"/>
</dbReference>
<dbReference type="Gene3D" id="3.30.497.10">
    <property type="entry name" value="Antithrombin, subunit I, domain 2"/>
    <property type="match status" value="1"/>
</dbReference>
<dbReference type="InterPro" id="IPR042185">
    <property type="entry name" value="Serpin_sf_2"/>
</dbReference>
<keyword evidence="4" id="KW-1185">Reference proteome</keyword>
<dbReference type="SUPFAM" id="SSF56574">
    <property type="entry name" value="Serpins"/>
    <property type="match status" value="1"/>
</dbReference>
<dbReference type="PROSITE" id="PS00284">
    <property type="entry name" value="SERPIN"/>
    <property type="match status" value="1"/>
</dbReference>
<accession>C6XW29</accession>
<dbReference type="SMART" id="SM00093">
    <property type="entry name" value="SERPIN"/>
    <property type="match status" value="1"/>
</dbReference>
<dbReference type="InterPro" id="IPR023795">
    <property type="entry name" value="Serpin_CS"/>
</dbReference>
<dbReference type="EMBL" id="CP001681">
    <property type="protein sequence ID" value="ACU04108.1"/>
    <property type="molecule type" value="Genomic_DNA"/>
</dbReference>
<dbReference type="eggNOG" id="COG4826">
    <property type="taxonomic scope" value="Bacteria"/>
</dbReference>
<dbReference type="CDD" id="cd19588">
    <property type="entry name" value="serpin_miropin-like"/>
    <property type="match status" value="1"/>
</dbReference>
<dbReference type="RefSeq" id="WP_015807722.1">
    <property type="nucleotide sequence ID" value="NC_013061.1"/>
</dbReference>
<protein>
    <submittedName>
        <fullName evidence="3">Proteinase inhibitor I4 serpin</fullName>
    </submittedName>
</protein>
<proteinExistence type="inferred from homology"/>
<dbReference type="InterPro" id="IPR036186">
    <property type="entry name" value="Serpin_sf"/>
</dbReference>
<feature type="domain" description="Serpin" evidence="2">
    <location>
        <begin position="52"/>
        <end position="409"/>
    </location>
</feature>
<dbReference type="OrthoDB" id="9764871at2"/>
<dbReference type="InterPro" id="IPR000215">
    <property type="entry name" value="Serpin_fam"/>
</dbReference>
<dbReference type="MEROPS" id="I04.073"/>
<evidence type="ECO:0000256" key="1">
    <source>
        <dbReference type="RuleBase" id="RU000411"/>
    </source>
</evidence>
<evidence type="ECO:0000259" key="2">
    <source>
        <dbReference type="SMART" id="SM00093"/>
    </source>
</evidence>
<dbReference type="AlphaFoldDB" id="C6XW29"/>
<organism evidence="3 4">
    <name type="scientific">Pedobacter heparinus (strain ATCC 13125 / DSM 2366 / CIP 104194 / JCM 7457 / NBRC 12017 / NCIMB 9290 / NRRL B-14731 / HIM 762-3)</name>
    <dbReference type="NCBI Taxonomy" id="485917"/>
    <lineage>
        <taxon>Bacteria</taxon>
        <taxon>Pseudomonadati</taxon>
        <taxon>Bacteroidota</taxon>
        <taxon>Sphingobacteriia</taxon>
        <taxon>Sphingobacteriales</taxon>
        <taxon>Sphingobacteriaceae</taxon>
        <taxon>Pedobacter</taxon>
    </lineage>
</organism>
<sequence>MKKNYKLRLVVAVLMCVATSCKKGNKTPDTGKDLILTEREQQKAEADNAFTLKLFKEIIAKPLAGKNLMLSPLSVSIALGMTSNGSSGTTLEAIRNTMEFKDFTEAEINSYYHKIATELPQLDPKASLKIANSIWYRNTFTTLPAFLNVNRDNYNAAVEGLDFANPAAKDKINNWVNNSTNGKIPTIIDAIGSDMVMYLINAVYFKSDWKYKFDKDKTAKSDFNLDANNKVQTDFMVAKATVNHLRSEEAYIYELPYGNEKYSMVIALPATNTNIAEFVASVSPAKWKGWMAGLQKTGVEIKMPRFKFSYSSILNDQLTNLGMGIAFGKTGAADFSRMSAAGLQINEVKHKTFVEVNESGTEAAAVTSVGMELTSVQEPAPVLINRPFVFVIREMKTGLILFTGIVNNPLLDN</sequence>
<dbReference type="InterPro" id="IPR042178">
    <property type="entry name" value="Serpin_sf_1"/>
</dbReference>
<reference evidence="3 4" key="1">
    <citation type="journal article" date="2009" name="Stand. Genomic Sci.">
        <title>Complete genome sequence of Pedobacter heparinus type strain (HIM 762-3).</title>
        <authorList>
            <person name="Han C."/>
            <person name="Spring S."/>
            <person name="Lapidus A."/>
            <person name="Del Rio T.G."/>
            <person name="Tice H."/>
            <person name="Copeland A."/>
            <person name="Cheng J.F."/>
            <person name="Lucas S."/>
            <person name="Chen F."/>
            <person name="Nolan M."/>
            <person name="Bruce D."/>
            <person name="Goodwin L."/>
            <person name="Pitluck S."/>
            <person name="Ivanova N."/>
            <person name="Mavromatis K."/>
            <person name="Mikhailova N."/>
            <person name="Pati A."/>
            <person name="Chen A."/>
            <person name="Palaniappan K."/>
            <person name="Land M."/>
            <person name="Hauser L."/>
            <person name="Chang Y.J."/>
            <person name="Jeffries C.C."/>
            <person name="Saunders E."/>
            <person name="Chertkov O."/>
            <person name="Brettin T."/>
            <person name="Goker M."/>
            <person name="Rohde M."/>
            <person name="Bristow J."/>
            <person name="Eisen J.A."/>
            <person name="Markowitz V."/>
            <person name="Hugenholtz P."/>
            <person name="Kyrpides N.C."/>
            <person name="Klenk H.P."/>
            <person name="Detter J.C."/>
        </authorList>
    </citation>
    <scope>NUCLEOTIDE SEQUENCE [LARGE SCALE GENOMIC DNA]</scope>
    <source>
        <strain evidence="4">ATCC 13125 / DSM 2366 / CIP 104194 / JCM 7457 / NBRC 12017 / NCIMB 9290 / NRRL B-14731 / HIM 762-3</strain>
    </source>
</reference>
<dbReference type="PROSITE" id="PS51257">
    <property type="entry name" value="PROKAR_LIPOPROTEIN"/>
    <property type="match status" value="1"/>
</dbReference>
<dbReference type="GO" id="GO:0004867">
    <property type="term" value="F:serine-type endopeptidase inhibitor activity"/>
    <property type="evidence" value="ECO:0007669"/>
    <property type="project" value="InterPro"/>
</dbReference>
<dbReference type="Pfam" id="PF00079">
    <property type="entry name" value="Serpin"/>
    <property type="match status" value="1"/>
</dbReference>
<dbReference type="KEGG" id="phe:Phep_1900"/>
<dbReference type="PANTHER" id="PTHR11461">
    <property type="entry name" value="SERINE PROTEASE INHIBITOR, SERPIN"/>
    <property type="match status" value="1"/>
</dbReference>
<evidence type="ECO:0000313" key="4">
    <source>
        <dbReference type="Proteomes" id="UP000000852"/>
    </source>
</evidence>
<dbReference type="PANTHER" id="PTHR11461:SF211">
    <property type="entry name" value="GH10112P-RELATED"/>
    <property type="match status" value="1"/>
</dbReference>
<dbReference type="GO" id="GO:0005615">
    <property type="term" value="C:extracellular space"/>
    <property type="evidence" value="ECO:0007669"/>
    <property type="project" value="InterPro"/>
</dbReference>
<evidence type="ECO:0000313" key="3">
    <source>
        <dbReference type="EMBL" id="ACU04108.1"/>
    </source>
</evidence>
<dbReference type="STRING" id="485917.Phep_1900"/>
<dbReference type="HOGENOM" id="CLU_023330_0_3_10"/>
<gene>
    <name evidence="3" type="ordered locus">Phep_1900</name>
</gene>
<comment type="similarity">
    <text evidence="1">Belongs to the serpin family.</text>
</comment>
<dbReference type="Proteomes" id="UP000000852">
    <property type="component" value="Chromosome"/>
</dbReference>
<dbReference type="Gene3D" id="2.30.39.10">
    <property type="entry name" value="Alpha-1-antitrypsin, domain 1"/>
    <property type="match status" value="1"/>
</dbReference>